<dbReference type="AlphaFoldDB" id="A0A1G2CTU7"/>
<accession>A0A1G2CTU7</accession>
<organism evidence="2 3">
    <name type="scientific">Candidatus Lloydbacteria bacterium RIFCSPHIGHO2_01_FULL_49_22</name>
    <dbReference type="NCBI Taxonomy" id="1798658"/>
    <lineage>
        <taxon>Bacteria</taxon>
        <taxon>Candidatus Lloydiibacteriota</taxon>
    </lineage>
</organism>
<evidence type="ECO:0000313" key="2">
    <source>
        <dbReference type="EMBL" id="OGZ04809.1"/>
    </source>
</evidence>
<feature type="transmembrane region" description="Helical" evidence="1">
    <location>
        <begin position="37"/>
        <end position="57"/>
    </location>
</feature>
<proteinExistence type="predicted"/>
<reference evidence="2 3" key="1">
    <citation type="journal article" date="2016" name="Nat. Commun.">
        <title>Thousands of microbial genomes shed light on interconnected biogeochemical processes in an aquifer system.</title>
        <authorList>
            <person name="Anantharaman K."/>
            <person name="Brown C.T."/>
            <person name="Hug L.A."/>
            <person name="Sharon I."/>
            <person name="Castelle C.J."/>
            <person name="Probst A.J."/>
            <person name="Thomas B.C."/>
            <person name="Singh A."/>
            <person name="Wilkins M.J."/>
            <person name="Karaoz U."/>
            <person name="Brodie E.L."/>
            <person name="Williams K.H."/>
            <person name="Hubbard S.S."/>
            <person name="Banfield J.F."/>
        </authorList>
    </citation>
    <scope>NUCLEOTIDE SEQUENCE [LARGE SCALE GENOMIC DNA]</scope>
</reference>
<keyword evidence="1" id="KW-1133">Transmembrane helix</keyword>
<dbReference type="EMBL" id="MHLI01000020">
    <property type="protein sequence ID" value="OGZ04809.1"/>
    <property type="molecule type" value="Genomic_DNA"/>
</dbReference>
<dbReference type="Proteomes" id="UP000177122">
    <property type="component" value="Unassembled WGS sequence"/>
</dbReference>
<keyword evidence="1" id="KW-0812">Transmembrane</keyword>
<evidence type="ECO:0000313" key="3">
    <source>
        <dbReference type="Proteomes" id="UP000177122"/>
    </source>
</evidence>
<sequence>MEVKMSFETAAGLWLLIGLICVIMIAKTQDNSNKDDLLFSIFLIFFGPLNLLILLLIRSCRD</sequence>
<gene>
    <name evidence="2" type="ORF">A2845_05620</name>
</gene>
<keyword evidence="1" id="KW-0472">Membrane</keyword>
<comment type="caution">
    <text evidence="2">The sequence shown here is derived from an EMBL/GenBank/DDBJ whole genome shotgun (WGS) entry which is preliminary data.</text>
</comment>
<feature type="transmembrane region" description="Helical" evidence="1">
    <location>
        <begin position="7"/>
        <end position="25"/>
    </location>
</feature>
<name>A0A1G2CTU7_9BACT</name>
<evidence type="ECO:0000256" key="1">
    <source>
        <dbReference type="SAM" id="Phobius"/>
    </source>
</evidence>
<protein>
    <submittedName>
        <fullName evidence="2">Uncharacterized protein</fullName>
    </submittedName>
</protein>